<comment type="caution">
    <text evidence="1">The sequence shown here is derived from an EMBL/GenBank/DDBJ whole genome shotgun (WGS) entry which is preliminary data.</text>
</comment>
<protein>
    <submittedName>
        <fullName evidence="1">Transposase</fullName>
    </submittedName>
</protein>
<proteinExistence type="predicted"/>
<organism evidence="1 2">
    <name type="scientific">Phytophthora palmivora</name>
    <dbReference type="NCBI Taxonomy" id="4796"/>
    <lineage>
        <taxon>Eukaryota</taxon>
        <taxon>Sar</taxon>
        <taxon>Stramenopiles</taxon>
        <taxon>Oomycota</taxon>
        <taxon>Peronosporomycetes</taxon>
        <taxon>Peronosporales</taxon>
        <taxon>Peronosporaceae</taxon>
        <taxon>Phytophthora</taxon>
    </lineage>
</organism>
<gene>
    <name evidence="1" type="ORF">PHPALM_5829</name>
</gene>
<evidence type="ECO:0000313" key="1">
    <source>
        <dbReference type="EMBL" id="POM76885.1"/>
    </source>
</evidence>
<reference evidence="1 2" key="1">
    <citation type="journal article" date="2017" name="Genome Biol. Evol.">
        <title>Phytophthora megakarya and P. palmivora, closely related causal agents of cacao black pod rot, underwent increases in genome sizes and gene numbers by different mechanisms.</title>
        <authorList>
            <person name="Ali S.S."/>
            <person name="Shao J."/>
            <person name="Lary D.J."/>
            <person name="Kronmiller B."/>
            <person name="Shen D."/>
            <person name="Strem M.D."/>
            <person name="Amoako-Attah I."/>
            <person name="Akrofi A.Y."/>
            <person name="Begoude B.A."/>
            <person name="Ten Hoopen G.M."/>
            <person name="Coulibaly K."/>
            <person name="Kebe B.I."/>
            <person name="Melnick R.L."/>
            <person name="Guiltinan M.J."/>
            <person name="Tyler B.M."/>
            <person name="Meinhardt L.W."/>
            <person name="Bailey B.A."/>
        </authorList>
    </citation>
    <scope>NUCLEOTIDE SEQUENCE [LARGE SCALE GENOMIC DNA]</scope>
    <source>
        <strain evidence="2">sbr112.9</strain>
    </source>
</reference>
<name>A0A2P4YGD3_9STRA</name>
<dbReference type="Proteomes" id="UP000237271">
    <property type="component" value="Unassembled WGS sequence"/>
</dbReference>
<dbReference type="EMBL" id="NCKW01003383">
    <property type="protein sequence ID" value="POM76885.1"/>
    <property type="molecule type" value="Genomic_DNA"/>
</dbReference>
<dbReference type="AlphaFoldDB" id="A0A2P4YGD3"/>
<dbReference type="OrthoDB" id="127352at2759"/>
<evidence type="ECO:0000313" key="2">
    <source>
        <dbReference type="Proteomes" id="UP000237271"/>
    </source>
</evidence>
<sequence length="140" mass="16220">MQGVDRLDQTRGRFSLSDGHSFKKWYKKLGFALIDVARANAYFTRKLALNSDDERDSHKTFVAQLSSELISGKYATEVTDFCVLHGVCLCQHVSVTTKPFTCVNPTWTCWEKYHRFYLPRKLFSAKGKVRTSCEPYKMNY</sequence>
<keyword evidence="2" id="KW-1185">Reference proteome</keyword>
<accession>A0A2P4YGD3</accession>